<evidence type="ECO:0000256" key="4">
    <source>
        <dbReference type="ARBA" id="ARBA00022519"/>
    </source>
</evidence>
<comment type="function">
    <text evidence="8">NDH-1 shuttles electrons from NADH, via FMN and iron-sulfur (Fe-S) centers, to quinones in the respiratory chain. The immediate electron acceptor for the enzyme in this species is believed to be ubiquinone. Couples the redox reaction to proton translocation (for every two electrons transferred, four hydrogen ions are translocated across the cytoplasmic membrane), and thus conserves the redox energy in a proton gradient.</text>
</comment>
<dbReference type="PANTHER" id="PTHR11434">
    <property type="entry name" value="NADH-UBIQUINONE OXIDOREDUCTASE SUBUNIT ND4L"/>
    <property type="match status" value="1"/>
</dbReference>
<reference evidence="9 10" key="1">
    <citation type="submission" date="2018-10" db="EMBL/GenBank/DDBJ databases">
        <title>Genomic Encyclopedia of Type Strains, Phase IV (KMG-IV): sequencing the most valuable type-strain genomes for metagenomic binning, comparative biology and taxonomic classification.</title>
        <authorList>
            <person name="Goeker M."/>
        </authorList>
    </citation>
    <scope>NUCLEOTIDE SEQUENCE [LARGE SCALE GENOMIC DNA]</scope>
    <source>
        <strain evidence="9 10">DSM 15521</strain>
    </source>
</reference>
<keyword evidence="7 8" id="KW-0472">Membrane</keyword>
<comment type="catalytic activity">
    <reaction evidence="8">
        <text>a quinone + NADH + 5 H(+)(in) = a quinol + NAD(+) + 4 H(+)(out)</text>
        <dbReference type="Rhea" id="RHEA:57888"/>
        <dbReference type="ChEBI" id="CHEBI:15378"/>
        <dbReference type="ChEBI" id="CHEBI:24646"/>
        <dbReference type="ChEBI" id="CHEBI:57540"/>
        <dbReference type="ChEBI" id="CHEBI:57945"/>
        <dbReference type="ChEBI" id="CHEBI:132124"/>
    </reaction>
</comment>
<dbReference type="InterPro" id="IPR001133">
    <property type="entry name" value="NADH_UbQ_OxRdtase_chain4L/K"/>
</dbReference>
<keyword evidence="8" id="KW-0830">Ubiquinone</keyword>
<dbReference type="GO" id="GO:0050136">
    <property type="term" value="F:NADH dehydrogenase (quinone) (non-electrogenic) activity"/>
    <property type="evidence" value="ECO:0007669"/>
    <property type="project" value="UniProtKB-UniRule"/>
</dbReference>
<dbReference type="EMBL" id="RBIE01000001">
    <property type="protein sequence ID" value="RKQ63210.1"/>
    <property type="molecule type" value="Genomic_DNA"/>
</dbReference>
<evidence type="ECO:0000256" key="3">
    <source>
        <dbReference type="ARBA" id="ARBA00022448"/>
    </source>
</evidence>
<evidence type="ECO:0000256" key="5">
    <source>
        <dbReference type="ARBA" id="ARBA00022692"/>
    </source>
</evidence>
<dbReference type="GO" id="GO:0042773">
    <property type="term" value="P:ATP synthesis coupled electron transport"/>
    <property type="evidence" value="ECO:0007669"/>
    <property type="project" value="InterPro"/>
</dbReference>
<dbReference type="Gene3D" id="1.10.287.3510">
    <property type="match status" value="1"/>
</dbReference>
<keyword evidence="8" id="KW-0520">NAD</keyword>
<dbReference type="Pfam" id="PF00420">
    <property type="entry name" value="Oxidored_q2"/>
    <property type="match status" value="1"/>
</dbReference>
<keyword evidence="5 8" id="KW-0812">Transmembrane</keyword>
<evidence type="ECO:0000313" key="10">
    <source>
        <dbReference type="Proteomes" id="UP000280881"/>
    </source>
</evidence>
<dbReference type="AlphaFoldDB" id="A0A420W7B1"/>
<dbReference type="HAMAP" id="MF_01456">
    <property type="entry name" value="NDH1_NuoK"/>
    <property type="match status" value="1"/>
</dbReference>
<dbReference type="PANTHER" id="PTHR11434:SF16">
    <property type="entry name" value="NADH-UBIQUINONE OXIDOREDUCTASE CHAIN 4L"/>
    <property type="match status" value="1"/>
</dbReference>
<evidence type="ECO:0000256" key="6">
    <source>
        <dbReference type="ARBA" id="ARBA00022989"/>
    </source>
</evidence>
<name>A0A420W7B1_9BACT</name>
<dbReference type="GO" id="GO:0030964">
    <property type="term" value="C:NADH dehydrogenase complex"/>
    <property type="evidence" value="ECO:0007669"/>
    <property type="project" value="TreeGrafter"/>
</dbReference>
<sequence length="102" mass="11324">MLLEADVHAYLFLSFSLLAVGVYGLLSRKSVIRMLFAVEMIINAANINLAIFSAQRNVDGEIFAFFTIGLAALEAAVGLAIVIVFYKRFGEVIPSKIRNLRW</sequence>
<protein>
    <recommendedName>
        <fullName evidence="8">NADH-quinone oxidoreductase subunit K</fullName>
        <ecNumber evidence="8">7.1.1.-</ecNumber>
    </recommendedName>
    <alternativeName>
        <fullName evidence="8">NADH dehydrogenase I subunit K</fullName>
    </alternativeName>
    <alternativeName>
        <fullName evidence="8">NDH-1 subunit K</fullName>
    </alternativeName>
</protein>
<keyword evidence="10" id="KW-1185">Reference proteome</keyword>
<keyword evidence="8" id="KW-1278">Translocase</keyword>
<evidence type="ECO:0000256" key="2">
    <source>
        <dbReference type="ARBA" id="ARBA00010519"/>
    </source>
</evidence>
<dbReference type="GO" id="GO:0005886">
    <property type="term" value="C:plasma membrane"/>
    <property type="evidence" value="ECO:0007669"/>
    <property type="project" value="UniProtKB-SubCell"/>
</dbReference>
<keyword evidence="6 8" id="KW-1133">Transmembrane helix</keyword>
<comment type="similarity">
    <text evidence="2 8">Belongs to the complex I subunit 4L family.</text>
</comment>
<proteinExistence type="inferred from homology"/>
<keyword evidence="4" id="KW-0997">Cell inner membrane</keyword>
<gene>
    <name evidence="8" type="primary">nuoK</name>
    <name evidence="9" type="ORF">C7457_0073</name>
</gene>
<dbReference type="EC" id="7.1.1.-" evidence="8"/>
<feature type="transmembrane region" description="Helical" evidence="8">
    <location>
        <begin position="7"/>
        <end position="26"/>
    </location>
</feature>
<evidence type="ECO:0000256" key="7">
    <source>
        <dbReference type="ARBA" id="ARBA00023136"/>
    </source>
</evidence>
<keyword evidence="3 8" id="KW-0813">Transport</keyword>
<keyword evidence="8" id="KW-0874">Quinone</keyword>
<dbReference type="GO" id="GO:0048038">
    <property type="term" value="F:quinone binding"/>
    <property type="evidence" value="ECO:0007669"/>
    <property type="project" value="UniProtKB-KW"/>
</dbReference>
<comment type="subunit">
    <text evidence="8">NDH-1 is composed of 14 different subunits. Subunits NuoA, H, J, K, L, M, N constitute the membrane sector of the complex.</text>
</comment>
<evidence type="ECO:0000256" key="8">
    <source>
        <dbReference type="HAMAP-Rule" id="MF_01456"/>
    </source>
</evidence>
<organism evidence="9 10">
    <name type="scientific">Thermovibrio guaymasensis</name>
    <dbReference type="NCBI Taxonomy" id="240167"/>
    <lineage>
        <taxon>Bacteria</taxon>
        <taxon>Pseudomonadati</taxon>
        <taxon>Aquificota</taxon>
        <taxon>Aquificia</taxon>
        <taxon>Desulfurobacteriales</taxon>
        <taxon>Desulfurobacteriaceae</taxon>
        <taxon>Thermovibrio</taxon>
    </lineage>
</organism>
<dbReference type="InterPro" id="IPR039428">
    <property type="entry name" value="NUOK/Mnh_C1-like"/>
</dbReference>
<keyword evidence="8" id="KW-1003">Cell membrane</keyword>
<evidence type="ECO:0000256" key="1">
    <source>
        <dbReference type="ARBA" id="ARBA00004141"/>
    </source>
</evidence>
<feature type="transmembrane region" description="Helical" evidence="8">
    <location>
        <begin position="63"/>
        <end position="86"/>
    </location>
</feature>
<evidence type="ECO:0000313" key="9">
    <source>
        <dbReference type="EMBL" id="RKQ63210.1"/>
    </source>
</evidence>
<dbReference type="NCBIfam" id="NF004320">
    <property type="entry name" value="PRK05715.1-2"/>
    <property type="match status" value="1"/>
</dbReference>
<comment type="caution">
    <text evidence="9">The sequence shown here is derived from an EMBL/GenBank/DDBJ whole genome shotgun (WGS) entry which is preliminary data.</text>
</comment>
<dbReference type="OrthoDB" id="9810120at2"/>
<accession>A0A420W7B1</accession>
<dbReference type="Proteomes" id="UP000280881">
    <property type="component" value="Unassembled WGS sequence"/>
</dbReference>
<dbReference type="RefSeq" id="WP_121169401.1">
    <property type="nucleotide sequence ID" value="NZ_RBIE01000001.1"/>
</dbReference>
<comment type="subcellular location">
    <subcellularLocation>
        <location evidence="8">Cell membrane</location>
        <topology evidence="8">Multi-pass membrane protein</topology>
    </subcellularLocation>
    <subcellularLocation>
        <location evidence="1">Membrane</location>
        <topology evidence="1">Multi-pass membrane protein</topology>
    </subcellularLocation>
</comment>
<feature type="transmembrane region" description="Helical" evidence="8">
    <location>
        <begin position="31"/>
        <end position="51"/>
    </location>
</feature>